<keyword evidence="3" id="KW-0597">Phosphoprotein</keyword>
<dbReference type="InterPro" id="IPR007146">
    <property type="entry name" value="Sas10/Utp3/C1D"/>
</dbReference>
<comment type="similarity">
    <text evidence="2">Belongs to the SAS10 family.</text>
</comment>
<dbReference type="Pfam" id="PF04000">
    <property type="entry name" value="Sas10_Utp3"/>
    <property type="match status" value="1"/>
</dbReference>
<organism evidence="7 8">
    <name type="scientific">Molorchus minor</name>
    <dbReference type="NCBI Taxonomy" id="1323400"/>
    <lineage>
        <taxon>Eukaryota</taxon>
        <taxon>Metazoa</taxon>
        <taxon>Ecdysozoa</taxon>
        <taxon>Arthropoda</taxon>
        <taxon>Hexapoda</taxon>
        <taxon>Insecta</taxon>
        <taxon>Pterygota</taxon>
        <taxon>Neoptera</taxon>
        <taxon>Endopterygota</taxon>
        <taxon>Coleoptera</taxon>
        <taxon>Polyphaga</taxon>
        <taxon>Cucujiformia</taxon>
        <taxon>Chrysomeloidea</taxon>
        <taxon>Cerambycidae</taxon>
        <taxon>Lamiinae</taxon>
        <taxon>Monochamini</taxon>
        <taxon>Molorchus</taxon>
    </lineage>
</organism>
<name>A0ABQ9IZ95_9CUCU</name>
<protein>
    <recommendedName>
        <fullName evidence="6">Sas10 C-terminal domain-containing protein</fullName>
    </recommendedName>
</protein>
<evidence type="ECO:0000256" key="3">
    <source>
        <dbReference type="ARBA" id="ARBA00022553"/>
    </source>
</evidence>
<dbReference type="PANTHER" id="PTHR13237:SF8">
    <property type="entry name" value="SOMETHING ABOUT SILENCING PROTEIN 10"/>
    <property type="match status" value="1"/>
</dbReference>
<sequence>MTSHLRFDDMDNYEPSDSDGEYTEKEKQLLKKVRSRKKEYSDSEDEVYGVGQDETDDDDEGGDKSDLALSDVEGQEDDELPDIRAWGRDKRKYYSTDYLDDDDFSLDILTKKIEEGKQTEEIIKTDISKLTKRQKLQLLQKESPEFFGLVDDFQAKMLIAKDYLNPIIERQKKGEIPVCKAVDFVQTQYTLILNYATNIYMYLLLKSSKANVQNHPVIKRLYQYRQLLAQLDPIFEEIIKPQINIILQGQENNDTDAQNKTEKKKTLKLLASYVKKPDQTNKTRKKSVAMMDEQLSKKAKVDKKVTFDDNTIVDNKMEVDPESDSSGEEINENVSDNQSKEEGSGTTKRAITYEMAKNKGLTPYRKKELRNPRVKHRLKYRKAIIRRKGAVREPRTELTRYSGEISGIKASVSKSIKIKT</sequence>
<comment type="caution">
    <text evidence="7">The sequence shown here is derived from an EMBL/GenBank/DDBJ whole genome shotgun (WGS) entry which is preliminary data.</text>
</comment>
<dbReference type="InterPro" id="IPR018972">
    <property type="entry name" value="Sas10_C_dom"/>
</dbReference>
<accession>A0ABQ9IZ95</accession>
<feature type="domain" description="Sas10 C-terminal" evidence="6">
    <location>
        <begin position="347"/>
        <end position="418"/>
    </location>
</feature>
<feature type="compositionally biased region" description="Acidic residues" evidence="5">
    <location>
        <begin position="320"/>
        <end position="331"/>
    </location>
</feature>
<comment type="subcellular location">
    <subcellularLocation>
        <location evidence="1">Nucleus</location>
    </subcellularLocation>
</comment>
<evidence type="ECO:0000256" key="4">
    <source>
        <dbReference type="ARBA" id="ARBA00023242"/>
    </source>
</evidence>
<evidence type="ECO:0000256" key="2">
    <source>
        <dbReference type="ARBA" id="ARBA00010979"/>
    </source>
</evidence>
<evidence type="ECO:0000256" key="1">
    <source>
        <dbReference type="ARBA" id="ARBA00004123"/>
    </source>
</evidence>
<feature type="compositionally biased region" description="Acidic residues" evidence="5">
    <location>
        <begin position="10"/>
        <end position="21"/>
    </location>
</feature>
<gene>
    <name evidence="7" type="ORF">NQ317_016523</name>
</gene>
<feature type="compositionally biased region" description="Acidic residues" evidence="5">
    <location>
        <begin position="42"/>
        <end position="61"/>
    </location>
</feature>
<evidence type="ECO:0000259" key="6">
    <source>
        <dbReference type="Pfam" id="PF09368"/>
    </source>
</evidence>
<evidence type="ECO:0000313" key="7">
    <source>
        <dbReference type="EMBL" id="KAJ8968912.1"/>
    </source>
</evidence>
<feature type="region of interest" description="Disordered" evidence="5">
    <location>
        <begin position="1"/>
        <end position="82"/>
    </location>
</feature>
<dbReference type="EMBL" id="JAPWTJ010001906">
    <property type="protein sequence ID" value="KAJ8968912.1"/>
    <property type="molecule type" value="Genomic_DNA"/>
</dbReference>
<keyword evidence="8" id="KW-1185">Reference proteome</keyword>
<reference evidence="7" key="1">
    <citation type="journal article" date="2023" name="Insect Mol. Biol.">
        <title>Genome sequencing provides insights into the evolution of gene families encoding plant cell wall-degrading enzymes in longhorned beetles.</title>
        <authorList>
            <person name="Shin N.R."/>
            <person name="Okamura Y."/>
            <person name="Kirsch R."/>
            <person name="Pauchet Y."/>
        </authorList>
    </citation>
    <scope>NUCLEOTIDE SEQUENCE</scope>
    <source>
        <strain evidence="7">MMC_N1</strain>
    </source>
</reference>
<keyword evidence="4" id="KW-0539">Nucleus</keyword>
<proteinExistence type="inferred from homology"/>
<dbReference type="Proteomes" id="UP001162164">
    <property type="component" value="Unassembled WGS sequence"/>
</dbReference>
<dbReference type="Pfam" id="PF09368">
    <property type="entry name" value="Sas10"/>
    <property type="match status" value="1"/>
</dbReference>
<evidence type="ECO:0000313" key="8">
    <source>
        <dbReference type="Proteomes" id="UP001162164"/>
    </source>
</evidence>
<feature type="region of interest" description="Disordered" evidence="5">
    <location>
        <begin position="312"/>
        <end position="349"/>
    </location>
</feature>
<evidence type="ECO:0000256" key="5">
    <source>
        <dbReference type="SAM" id="MobiDB-lite"/>
    </source>
</evidence>
<dbReference type="PANTHER" id="PTHR13237">
    <property type="entry name" value="SOMETHING ABOUT SILENCING PROTEIN 10-RELATED"/>
    <property type="match status" value="1"/>
</dbReference>